<protein>
    <submittedName>
        <fullName evidence="1">Type I-E CRISPR-associated protein Cse2/CasB</fullName>
    </submittedName>
</protein>
<evidence type="ECO:0000313" key="1">
    <source>
        <dbReference type="EMBL" id="TOZ02630.1"/>
    </source>
</evidence>
<dbReference type="NCBIfam" id="TIGR02548">
    <property type="entry name" value="casB_cse2"/>
    <property type="match status" value="1"/>
</dbReference>
<evidence type="ECO:0000313" key="2">
    <source>
        <dbReference type="Proteomes" id="UP000785759"/>
    </source>
</evidence>
<dbReference type="EMBL" id="QFDK01000012">
    <property type="protein sequence ID" value="TOZ02630.1"/>
    <property type="molecule type" value="Genomic_DNA"/>
</dbReference>
<dbReference type="RefSeq" id="WP_110139244.1">
    <property type="nucleotide sequence ID" value="NZ_CP021456.1"/>
</dbReference>
<sequence length="203" mass="22899">MAYEIEQITNKIILRELYHNGHPNKAVLAGLRNAATLTSQRAQIVWPLLMPYLNDQQLSRDGTPTYAETAIYTAIRFYAIHQQGTEASVYGVAGGDKADGRQFFSALAVMRGNADTRVALDRRVQPLLATTNVASVINSLSHLVSILKANNRTQKIDYAWLAQDLYNLQLSYEQANRVRLRWGQQYFRATSTSLKKEGEKNHD</sequence>
<proteinExistence type="predicted"/>
<dbReference type="AlphaFoldDB" id="A0AAJ5FGM5"/>
<gene>
    <name evidence="1" type="primary">casB</name>
    <name evidence="1" type="ORF">DIS17_10320</name>
</gene>
<comment type="caution">
    <text evidence="1">The sequence shown here is derived from an EMBL/GenBank/DDBJ whole genome shotgun (WGS) entry which is preliminary data.</text>
</comment>
<dbReference type="Proteomes" id="UP000785759">
    <property type="component" value="Unassembled WGS sequence"/>
</dbReference>
<reference evidence="1" key="1">
    <citation type="submission" date="2018-05" db="EMBL/GenBank/DDBJ databases">
        <title>Genome Comparison of Lactic Acid Bacteria Isolated from non-Wheat Sourdough.</title>
        <authorList>
            <person name="Rice T."/>
            <person name="Axel C."/>
            <person name="Lynch K.M."/>
            <person name="Benz C."/>
            <person name="Arendt E.K."/>
            <person name="Coffey A."/>
        </authorList>
    </citation>
    <scope>NUCLEOTIDE SEQUENCE</scope>
    <source>
        <strain evidence="1">TR055</strain>
    </source>
</reference>
<name>A0AAJ5FGM5_LEVBR</name>
<dbReference type="InterPro" id="IPR013382">
    <property type="entry name" value="CRISPR-assoc_prot_Cse2"/>
</dbReference>
<dbReference type="CDD" id="cd09731">
    <property type="entry name" value="Cse2_I-E"/>
    <property type="match status" value="1"/>
</dbReference>
<accession>A0AAJ5FGM5</accession>
<dbReference type="Gene3D" id="1.10.520.40">
    <property type="entry name" value="CRISPR-associated protein Cse2"/>
    <property type="match status" value="1"/>
</dbReference>
<organism evidence="1 2">
    <name type="scientific">Levilactobacillus brevis</name>
    <name type="common">Lactobacillus brevis</name>
    <dbReference type="NCBI Taxonomy" id="1580"/>
    <lineage>
        <taxon>Bacteria</taxon>
        <taxon>Bacillati</taxon>
        <taxon>Bacillota</taxon>
        <taxon>Bacilli</taxon>
        <taxon>Lactobacillales</taxon>
        <taxon>Lactobacillaceae</taxon>
        <taxon>Levilactobacillus</taxon>
    </lineage>
</organism>
<dbReference type="Pfam" id="PF09485">
    <property type="entry name" value="CRISPR_Cse2"/>
    <property type="match status" value="1"/>
</dbReference>
<dbReference type="InterPro" id="IPR038287">
    <property type="entry name" value="Cse2_sf"/>
</dbReference>